<comment type="caution">
    <text evidence="1">The sequence shown here is derived from an EMBL/GenBank/DDBJ whole genome shotgun (WGS) entry which is preliminary data.</text>
</comment>
<evidence type="ECO:0000313" key="2">
    <source>
        <dbReference type="Proteomes" id="UP001062846"/>
    </source>
</evidence>
<name>A0ACC0MQD6_RHOML</name>
<reference evidence="1" key="1">
    <citation type="submission" date="2022-02" db="EMBL/GenBank/DDBJ databases">
        <title>Plant Genome Project.</title>
        <authorList>
            <person name="Zhang R.-G."/>
        </authorList>
    </citation>
    <scope>NUCLEOTIDE SEQUENCE</scope>
    <source>
        <strain evidence="1">AT1</strain>
    </source>
</reference>
<dbReference type="Proteomes" id="UP001062846">
    <property type="component" value="Chromosome 8"/>
</dbReference>
<gene>
    <name evidence="1" type="ORF">RHMOL_Rhmol08G0198300</name>
</gene>
<accession>A0ACC0MQD6</accession>
<dbReference type="EMBL" id="CM046395">
    <property type="protein sequence ID" value="KAI8543185.1"/>
    <property type="molecule type" value="Genomic_DNA"/>
</dbReference>
<organism evidence="1 2">
    <name type="scientific">Rhododendron molle</name>
    <name type="common">Chinese azalea</name>
    <name type="synonym">Azalea mollis</name>
    <dbReference type="NCBI Taxonomy" id="49168"/>
    <lineage>
        <taxon>Eukaryota</taxon>
        <taxon>Viridiplantae</taxon>
        <taxon>Streptophyta</taxon>
        <taxon>Embryophyta</taxon>
        <taxon>Tracheophyta</taxon>
        <taxon>Spermatophyta</taxon>
        <taxon>Magnoliopsida</taxon>
        <taxon>eudicotyledons</taxon>
        <taxon>Gunneridae</taxon>
        <taxon>Pentapetalae</taxon>
        <taxon>asterids</taxon>
        <taxon>Ericales</taxon>
        <taxon>Ericaceae</taxon>
        <taxon>Ericoideae</taxon>
        <taxon>Rhodoreae</taxon>
        <taxon>Rhododendron</taxon>
    </lineage>
</organism>
<evidence type="ECO:0000313" key="1">
    <source>
        <dbReference type="EMBL" id="KAI8543185.1"/>
    </source>
</evidence>
<protein>
    <submittedName>
        <fullName evidence="1">Uncharacterized protein</fullName>
    </submittedName>
</protein>
<keyword evidence="2" id="KW-1185">Reference proteome</keyword>
<proteinExistence type="predicted"/>
<sequence length="137" mass="15514">MALLHRLNTEDRLVKFGLKSSSQCTFCHDAENHAHLFFDCPMATHIRTILSPKAPHMIGHQAWQPWVDCLSNLRGKSLANTIAKLNSESKTDYPDECHSTMDFEVMFMPNQQGMSLGSPFAEGDVLCMMMYSCWNSV</sequence>